<feature type="transmembrane region" description="Helical" evidence="12">
    <location>
        <begin position="429"/>
        <end position="453"/>
    </location>
</feature>
<proteinExistence type="inferred from homology"/>
<dbReference type="Pfam" id="PF00858">
    <property type="entry name" value="ASC"/>
    <property type="match status" value="1"/>
</dbReference>
<evidence type="ECO:0000256" key="5">
    <source>
        <dbReference type="ARBA" id="ARBA00022989"/>
    </source>
</evidence>
<accession>A0ABN8PS79</accession>
<dbReference type="InterPro" id="IPR001873">
    <property type="entry name" value="ENaC"/>
</dbReference>
<evidence type="ECO:0000256" key="2">
    <source>
        <dbReference type="ARBA" id="ARBA00022448"/>
    </source>
</evidence>
<evidence type="ECO:0000256" key="8">
    <source>
        <dbReference type="ARBA" id="ARBA00023136"/>
    </source>
</evidence>
<protein>
    <submittedName>
        <fullName evidence="13">Uncharacterized protein</fullName>
    </submittedName>
</protein>
<evidence type="ECO:0000256" key="3">
    <source>
        <dbReference type="ARBA" id="ARBA00022461"/>
    </source>
</evidence>
<comment type="subcellular location">
    <subcellularLocation>
        <location evidence="1">Membrane</location>
        <topology evidence="1">Multi-pass membrane protein</topology>
    </subcellularLocation>
</comment>
<comment type="caution">
    <text evidence="13">The sequence shown here is derived from an EMBL/GenBank/DDBJ whole genome shotgun (WGS) entry which is preliminary data.</text>
</comment>
<dbReference type="PRINTS" id="PR01078">
    <property type="entry name" value="AMINACHANNEL"/>
</dbReference>
<keyword evidence="5 12" id="KW-1133">Transmembrane helix</keyword>
<name>A0ABN8PS79_9CNID</name>
<organism evidence="13 14">
    <name type="scientific">Porites lobata</name>
    <dbReference type="NCBI Taxonomy" id="104759"/>
    <lineage>
        <taxon>Eukaryota</taxon>
        <taxon>Metazoa</taxon>
        <taxon>Cnidaria</taxon>
        <taxon>Anthozoa</taxon>
        <taxon>Hexacorallia</taxon>
        <taxon>Scleractinia</taxon>
        <taxon>Fungiina</taxon>
        <taxon>Poritidae</taxon>
        <taxon>Porites</taxon>
    </lineage>
</organism>
<dbReference type="Gene3D" id="1.10.287.770">
    <property type="entry name" value="YojJ-like"/>
    <property type="match status" value="1"/>
</dbReference>
<evidence type="ECO:0000256" key="4">
    <source>
        <dbReference type="ARBA" id="ARBA00022692"/>
    </source>
</evidence>
<sequence length="470" mass="53337">METSSSHHDNSNATQETEVQKLIKNFGSYTTLHGLHFLFESSSAVRRILWIILMVACMLILAFQLKYCYLKLQSHESLVTKDIEYSKSFLFPAVTICNQNMLLKSKILGTDAQKYLDDIDNLKYVSRRINSSFNILEVAKEAGHNLTVMMKRCSWRGQRCGPENFTSFATLLRGLCYTFNSGQPGHPLVNATALGISQALSLILDVQPEEYYGPFSYDATGIKLVLHEQYEWPQVENLGIDLTPGYNTNIRIKRNKYIALKPPFRPPCGTRKLITSHVYSSSRCLMECGEKKLMEICSCSLPTMLLGETFSASKICSAQEIRDCILPNTGLVTSKNCDCPVECEQVLYSSSLSSAFFPSTHYWDSIYQLLNDSSTNKTKVTITEVQEAIRRRILKVNIFYEDMSTDITRIKPAYGIFDFASDIGGSMGLFLGCSFLTLCEFLDLLIMVCIKYFPRKSNYQLKSRAENHRF</sequence>
<keyword evidence="4 11" id="KW-0812">Transmembrane</keyword>
<keyword evidence="10 11" id="KW-0407">Ion channel</keyword>
<dbReference type="EMBL" id="CALNXK010000087">
    <property type="protein sequence ID" value="CAH3149827.1"/>
    <property type="molecule type" value="Genomic_DNA"/>
</dbReference>
<evidence type="ECO:0000256" key="1">
    <source>
        <dbReference type="ARBA" id="ARBA00004141"/>
    </source>
</evidence>
<dbReference type="PANTHER" id="PTHR11690:SF222">
    <property type="entry name" value="AMILORIDE-SENSITIVE SODIUM CHANNEL SUBUNIT GAMMA"/>
    <property type="match status" value="1"/>
</dbReference>
<evidence type="ECO:0000256" key="11">
    <source>
        <dbReference type="RuleBase" id="RU000679"/>
    </source>
</evidence>
<evidence type="ECO:0000256" key="10">
    <source>
        <dbReference type="ARBA" id="ARBA00023303"/>
    </source>
</evidence>
<evidence type="ECO:0000313" key="13">
    <source>
        <dbReference type="EMBL" id="CAH3149827.1"/>
    </source>
</evidence>
<keyword evidence="7 11" id="KW-0406">Ion transport</keyword>
<dbReference type="Gene3D" id="2.60.470.10">
    <property type="entry name" value="Acid-sensing ion channels like domains"/>
    <property type="match status" value="1"/>
</dbReference>
<evidence type="ECO:0000256" key="9">
    <source>
        <dbReference type="ARBA" id="ARBA00023201"/>
    </source>
</evidence>
<evidence type="ECO:0000256" key="12">
    <source>
        <dbReference type="SAM" id="Phobius"/>
    </source>
</evidence>
<comment type="similarity">
    <text evidence="11">Belongs to the amiloride-sensitive sodium channel (TC 1.A.6) family.</text>
</comment>
<keyword evidence="6" id="KW-0915">Sodium</keyword>
<keyword evidence="14" id="KW-1185">Reference proteome</keyword>
<dbReference type="Proteomes" id="UP001159405">
    <property type="component" value="Unassembled WGS sequence"/>
</dbReference>
<feature type="transmembrane region" description="Helical" evidence="12">
    <location>
        <begin position="48"/>
        <end position="67"/>
    </location>
</feature>
<evidence type="ECO:0000256" key="6">
    <source>
        <dbReference type="ARBA" id="ARBA00023053"/>
    </source>
</evidence>
<keyword evidence="8 12" id="KW-0472">Membrane</keyword>
<keyword evidence="3 11" id="KW-0894">Sodium channel</keyword>
<evidence type="ECO:0000256" key="7">
    <source>
        <dbReference type="ARBA" id="ARBA00023065"/>
    </source>
</evidence>
<gene>
    <name evidence="13" type="ORF">PLOB_00047499</name>
</gene>
<reference evidence="13 14" key="1">
    <citation type="submission" date="2022-05" db="EMBL/GenBank/DDBJ databases">
        <authorList>
            <consortium name="Genoscope - CEA"/>
            <person name="William W."/>
        </authorList>
    </citation>
    <scope>NUCLEOTIDE SEQUENCE [LARGE SCALE GENOMIC DNA]</scope>
</reference>
<keyword evidence="9 11" id="KW-0739">Sodium transport</keyword>
<dbReference type="PANTHER" id="PTHR11690">
    <property type="entry name" value="AMILORIDE-SENSITIVE SODIUM CHANNEL-RELATED"/>
    <property type="match status" value="1"/>
</dbReference>
<keyword evidence="2 11" id="KW-0813">Transport</keyword>
<evidence type="ECO:0000313" key="14">
    <source>
        <dbReference type="Proteomes" id="UP001159405"/>
    </source>
</evidence>